<sequence>MKIIFKIAQSACFFLFSFFCFALFLLPALALRVKRSFSKRPAKPEYVFVGIHEIANNISELSTALARQQITVRSARSHAGLFYGEANAQGASALALKVRLFSEPLCRSRHLPWILLRADQAWFIWCTSLLALNLDYILYRLAGVDLVVQHCGDDVRCRHLQDALFEKYTPGIAIGPYPALPLVDMLRKYYRQFMAERFAKTLSSRNQATFQAGMLGHFTFSQTSLLSGPRRPGEIPVIVHAPSNRAVKRTDLVLEAVETLRKKGYQFEFHLLEHIPNHQVVSMLLAADIVVDQPSTWPGRFGIEGAAASCAIVSGNYDVFTGLPASPIIQFPVDANLLTARLEKLLADRAYLESVMAACWAFWKEKYSEEAFINNYFKIWNNQHDTFPPLPEQKAILLAAAKGKLQRLFIRYFYFPSRQDNR</sequence>
<gene>
    <name evidence="1" type="ORF">M5G25_13055</name>
</gene>
<name>A0ABT5Q4V8_9PSED</name>
<organism evidence="1 2">
    <name type="scientific">Pseudomonas idahonensis</name>
    <dbReference type="NCBI Taxonomy" id="2942628"/>
    <lineage>
        <taxon>Bacteria</taxon>
        <taxon>Pseudomonadati</taxon>
        <taxon>Pseudomonadota</taxon>
        <taxon>Gammaproteobacteria</taxon>
        <taxon>Pseudomonadales</taxon>
        <taxon>Pseudomonadaceae</taxon>
        <taxon>Pseudomonas</taxon>
    </lineage>
</organism>
<dbReference type="Proteomes" id="UP001217610">
    <property type="component" value="Unassembled WGS sequence"/>
</dbReference>
<proteinExistence type="predicted"/>
<dbReference type="SUPFAM" id="SSF53756">
    <property type="entry name" value="UDP-Glycosyltransferase/glycogen phosphorylase"/>
    <property type="match status" value="1"/>
</dbReference>
<accession>A0ABT5Q4V8</accession>
<dbReference type="EMBL" id="JAMDGR010000006">
    <property type="protein sequence ID" value="MDD1149223.1"/>
    <property type="molecule type" value="Genomic_DNA"/>
</dbReference>
<reference evidence="1 2" key="1">
    <citation type="submission" date="2022-05" db="EMBL/GenBank/DDBJ databases">
        <title>Novel Pseudomonas spp. Isolated from a Rainbow Trout Aquaculture Facility.</title>
        <authorList>
            <person name="Testerman T."/>
            <person name="Graf J."/>
        </authorList>
    </citation>
    <scope>NUCLEOTIDE SEQUENCE [LARGE SCALE GENOMIC DNA]</scope>
    <source>
        <strain evidence="1 2">ID357</strain>
    </source>
</reference>
<evidence type="ECO:0000313" key="1">
    <source>
        <dbReference type="EMBL" id="MDD1149223.1"/>
    </source>
</evidence>
<protein>
    <submittedName>
        <fullName evidence="1">Uncharacterized protein</fullName>
    </submittedName>
</protein>
<dbReference type="RefSeq" id="WP_273923071.1">
    <property type="nucleotide sequence ID" value="NZ_JAMDGR010000006.1"/>
</dbReference>
<keyword evidence="2" id="KW-1185">Reference proteome</keyword>
<evidence type="ECO:0000313" key="2">
    <source>
        <dbReference type="Proteomes" id="UP001217610"/>
    </source>
</evidence>
<comment type="caution">
    <text evidence="1">The sequence shown here is derived from an EMBL/GenBank/DDBJ whole genome shotgun (WGS) entry which is preliminary data.</text>
</comment>